<feature type="transmembrane region" description="Helical" evidence="8">
    <location>
        <begin position="405"/>
        <end position="422"/>
    </location>
</feature>
<keyword evidence="6 8" id="KW-1133">Transmembrane helix</keyword>
<keyword evidence="7 8" id="KW-0472">Membrane</keyword>
<dbReference type="InterPro" id="IPR051084">
    <property type="entry name" value="H+-coupled_symporters"/>
</dbReference>
<protein>
    <submittedName>
        <fullName evidence="10">MFS transporter</fullName>
    </submittedName>
</protein>
<feature type="transmembrane region" description="Helical" evidence="8">
    <location>
        <begin position="195"/>
        <end position="214"/>
    </location>
</feature>
<evidence type="ECO:0000256" key="1">
    <source>
        <dbReference type="ARBA" id="ARBA00004651"/>
    </source>
</evidence>
<evidence type="ECO:0000256" key="3">
    <source>
        <dbReference type="ARBA" id="ARBA00022475"/>
    </source>
</evidence>
<evidence type="ECO:0000256" key="7">
    <source>
        <dbReference type="ARBA" id="ARBA00023136"/>
    </source>
</evidence>
<feature type="transmembrane region" description="Helical" evidence="8">
    <location>
        <begin position="59"/>
        <end position="83"/>
    </location>
</feature>
<dbReference type="GO" id="GO:0005886">
    <property type="term" value="C:plasma membrane"/>
    <property type="evidence" value="ECO:0007669"/>
    <property type="project" value="UniProtKB-SubCell"/>
</dbReference>
<dbReference type="Proteomes" id="UP000323454">
    <property type="component" value="Unassembled WGS sequence"/>
</dbReference>
<feature type="transmembrane region" description="Helical" evidence="8">
    <location>
        <begin position="119"/>
        <end position="139"/>
    </location>
</feature>
<keyword evidence="5" id="KW-0769">Symport</keyword>
<keyword evidence="3" id="KW-1003">Cell membrane</keyword>
<feature type="transmembrane region" description="Helical" evidence="8">
    <location>
        <begin position="95"/>
        <end position="113"/>
    </location>
</feature>
<name>A0A5B2WZG0_9PSEU</name>
<feature type="transmembrane region" description="Helical" evidence="8">
    <location>
        <begin position="250"/>
        <end position="270"/>
    </location>
</feature>
<evidence type="ECO:0000256" key="6">
    <source>
        <dbReference type="ARBA" id="ARBA00022989"/>
    </source>
</evidence>
<dbReference type="PANTHER" id="PTHR43528:SF1">
    <property type="entry name" value="ALPHA-KETOGLUTARATE PERMEASE"/>
    <property type="match status" value="1"/>
</dbReference>
<dbReference type="InterPro" id="IPR020846">
    <property type="entry name" value="MFS_dom"/>
</dbReference>
<sequence>MTDTARAQGLGRPLDAAQRRRGLVAAAIGNALEWFDWNAYVIFTIYFSGQFFPKGGTGATAVLSSLIVLAVGFFFRPLGGALLAAFTDRHGRRAGLTLSVVLMGGGSLLIAVSPTYTQVGLLAPVLLVVARVAQGLSTGGEFAASTTYLVELAPAGRRGLYGSIVYVSNAFGTLGATLLATLLLNTLGKAALTDWGWRIPFAIGALLALYGLYLRRRLQETEVYLAGSERRVARPTLEALRRHPRATLRVIGFTVGATTAYYTFAVYLPTYARSAHGVPATSALWASVAAQLLFIAVLPAFGLLSDRIGRRPLLIVFAAGYVLLSVPLFLLMNSSPWSLFVSMSAGLVLFACYGAVVPAAMAELFPTEVRTAGIGLPYALTVAAFGGTAPYLVEALGSAGHGWVFPWYLAALCLVSLIVYVMSRETRDTELTAE</sequence>
<organism evidence="10 11">
    <name type="scientific">Solihabitans fulvus</name>
    <dbReference type="NCBI Taxonomy" id="1892852"/>
    <lineage>
        <taxon>Bacteria</taxon>
        <taxon>Bacillati</taxon>
        <taxon>Actinomycetota</taxon>
        <taxon>Actinomycetes</taxon>
        <taxon>Pseudonocardiales</taxon>
        <taxon>Pseudonocardiaceae</taxon>
        <taxon>Solihabitans</taxon>
    </lineage>
</organism>
<keyword evidence="11" id="KW-1185">Reference proteome</keyword>
<reference evidence="10 11" key="2">
    <citation type="submission" date="2019-09" db="EMBL/GenBank/DDBJ databases">
        <authorList>
            <person name="Jin C."/>
        </authorList>
    </citation>
    <scope>NUCLEOTIDE SEQUENCE [LARGE SCALE GENOMIC DNA]</scope>
    <source>
        <strain evidence="10 11">AN110305</strain>
    </source>
</reference>
<feature type="transmembrane region" description="Helical" evidence="8">
    <location>
        <begin position="282"/>
        <end position="301"/>
    </location>
</feature>
<keyword evidence="4 8" id="KW-0812">Transmembrane</keyword>
<evidence type="ECO:0000256" key="4">
    <source>
        <dbReference type="ARBA" id="ARBA00022692"/>
    </source>
</evidence>
<proteinExistence type="predicted"/>
<accession>A0A5B2WZG0</accession>
<gene>
    <name evidence="10" type="ORF">F0L68_26520</name>
</gene>
<dbReference type="InterPro" id="IPR036259">
    <property type="entry name" value="MFS_trans_sf"/>
</dbReference>
<feature type="transmembrane region" description="Helical" evidence="8">
    <location>
        <begin position="374"/>
        <end position="393"/>
    </location>
</feature>
<feature type="transmembrane region" description="Helical" evidence="8">
    <location>
        <begin position="313"/>
        <end position="331"/>
    </location>
</feature>
<comment type="caution">
    <text evidence="10">The sequence shown here is derived from an EMBL/GenBank/DDBJ whole genome shotgun (WGS) entry which is preliminary data.</text>
</comment>
<feature type="domain" description="Major facilitator superfamily (MFS) profile" evidence="9">
    <location>
        <begin position="22"/>
        <end position="427"/>
    </location>
</feature>
<evidence type="ECO:0000259" key="9">
    <source>
        <dbReference type="PROSITE" id="PS50850"/>
    </source>
</evidence>
<feature type="transmembrane region" description="Helical" evidence="8">
    <location>
        <begin position="160"/>
        <end position="183"/>
    </location>
</feature>
<dbReference type="Pfam" id="PF07690">
    <property type="entry name" value="MFS_1"/>
    <property type="match status" value="1"/>
</dbReference>
<dbReference type="SUPFAM" id="SSF103473">
    <property type="entry name" value="MFS general substrate transporter"/>
    <property type="match status" value="1"/>
</dbReference>
<reference evidence="10 11" key="1">
    <citation type="submission" date="2019-09" db="EMBL/GenBank/DDBJ databases">
        <title>Goodfellowia gen. nov., a new genus of the Pseudonocardineae related to Actinoalloteichus, containing Goodfellowia coeruleoviolacea gen. nov., comb. nov. gen. nov., comb. nov.</title>
        <authorList>
            <person name="Labeda D."/>
        </authorList>
    </citation>
    <scope>NUCLEOTIDE SEQUENCE [LARGE SCALE GENOMIC DNA]</scope>
    <source>
        <strain evidence="10 11">AN110305</strain>
    </source>
</reference>
<dbReference type="PANTHER" id="PTHR43528">
    <property type="entry name" value="ALPHA-KETOGLUTARATE PERMEASE"/>
    <property type="match status" value="1"/>
</dbReference>
<feature type="transmembrane region" description="Helical" evidence="8">
    <location>
        <begin position="337"/>
        <end position="362"/>
    </location>
</feature>
<evidence type="ECO:0000256" key="8">
    <source>
        <dbReference type="SAM" id="Phobius"/>
    </source>
</evidence>
<keyword evidence="2" id="KW-0813">Transport</keyword>
<dbReference type="GO" id="GO:0015293">
    <property type="term" value="F:symporter activity"/>
    <property type="evidence" value="ECO:0007669"/>
    <property type="project" value="UniProtKB-KW"/>
</dbReference>
<dbReference type="Gene3D" id="1.20.1250.20">
    <property type="entry name" value="MFS general substrate transporter like domains"/>
    <property type="match status" value="2"/>
</dbReference>
<dbReference type="RefSeq" id="WP_149852529.1">
    <property type="nucleotide sequence ID" value="NZ_VUOB01000052.1"/>
</dbReference>
<dbReference type="AlphaFoldDB" id="A0A5B2WZG0"/>
<dbReference type="OrthoDB" id="8953821at2"/>
<dbReference type="InterPro" id="IPR011701">
    <property type="entry name" value="MFS"/>
</dbReference>
<dbReference type="PROSITE" id="PS50850">
    <property type="entry name" value="MFS"/>
    <property type="match status" value="1"/>
</dbReference>
<feature type="transmembrane region" description="Helical" evidence="8">
    <location>
        <begin position="22"/>
        <end position="47"/>
    </location>
</feature>
<dbReference type="EMBL" id="VUOB01000052">
    <property type="protein sequence ID" value="KAA2256340.1"/>
    <property type="molecule type" value="Genomic_DNA"/>
</dbReference>
<evidence type="ECO:0000313" key="11">
    <source>
        <dbReference type="Proteomes" id="UP000323454"/>
    </source>
</evidence>
<evidence type="ECO:0000256" key="5">
    <source>
        <dbReference type="ARBA" id="ARBA00022847"/>
    </source>
</evidence>
<comment type="subcellular location">
    <subcellularLocation>
        <location evidence="1">Cell membrane</location>
        <topology evidence="1">Multi-pass membrane protein</topology>
    </subcellularLocation>
</comment>
<evidence type="ECO:0000313" key="10">
    <source>
        <dbReference type="EMBL" id="KAA2256340.1"/>
    </source>
</evidence>
<evidence type="ECO:0000256" key="2">
    <source>
        <dbReference type="ARBA" id="ARBA00022448"/>
    </source>
</evidence>